<dbReference type="Gene3D" id="3.10.450.360">
    <property type="match status" value="1"/>
</dbReference>
<comment type="caution">
    <text evidence="1">The sequence shown here is derived from an EMBL/GenBank/DDBJ whole genome shotgun (WGS) entry which is preliminary data.</text>
</comment>
<evidence type="ECO:0000313" key="2">
    <source>
        <dbReference type="Proteomes" id="UP000245618"/>
    </source>
</evidence>
<sequence length="178" mass="20067">MKCFIITLMFLGCITLSYSQDKKISDTNDGVLKMTELPEVVIKSAGEDFSKYLPDNNPDMGVVGLEQKFIAYDLGKDYEGAESYLLTLEMKNGSLAATYDSKGKLMGVVENYKNVKLPSAVIYSVCKKYPGWAIINDKFLYTQEDGDIIKKQYHIQIKKDNETRKLVVHPNGDIIKES</sequence>
<evidence type="ECO:0008006" key="3">
    <source>
        <dbReference type="Google" id="ProtNLM"/>
    </source>
</evidence>
<protein>
    <recommendedName>
        <fullName evidence="3">Nicotinate-nucleotide adenylyltransferase</fullName>
    </recommendedName>
</protein>
<evidence type="ECO:0000313" key="1">
    <source>
        <dbReference type="EMBL" id="PWA07036.1"/>
    </source>
</evidence>
<gene>
    <name evidence="1" type="ORF">DB891_15155</name>
</gene>
<accession>A0A2U1JPD0</accession>
<dbReference type="OrthoDB" id="1428473at2"/>
<name>A0A2U1JPD0_9FLAO</name>
<dbReference type="EMBL" id="QCZH01000023">
    <property type="protein sequence ID" value="PWA07036.1"/>
    <property type="molecule type" value="Genomic_DNA"/>
</dbReference>
<organism evidence="1 2">
    <name type="scientific">Flavobacterium laiguense</name>
    <dbReference type="NCBI Taxonomy" id="2169409"/>
    <lineage>
        <taxon>Bacteria</taxon>
        <taxon>Pseudomonadati</taxon>
        <taxon>Bacteroidota</taxon>
        <taxon>Flavobacteriia</taxon>
        <taxon>Flavobacteriales</taxon>
        <taxon>Flavobacteriaceae</taxon>
        <taxon>Flavobacterium</taxon>
    </lineage>
</organism>
<keyword evidence="2" id="KW-1185">Reference proteome</keyword>
<dbReference type="SUPFAM" id="SSF160574">
    <property type="entry name" value="BT0923-like"/>
    <property type="match status" value="1"/>
</dbReference>
<proteinExistence type="predicted"/>
<dbReference type="AlphaFoldDB" id="A0A2U1JPD0"/>
<reference evidence="1 2" key="1">
    <citation type="submission" date="2018-04" db="EMBL/GenBank/DDBJ databases">
        <title>Flavobacterium sp. nov., isolated from glacier ice.</title>
        <authorList>
            <person name="Liu Q."/>
            <person name="Xin Y.-H."/>
        </authorList>
    </citation>
    <scope>NUCLEOTIDE SEQUENCE [LARGE SCALE GENOMIC DNA]</scope>
    <source>
        <strain evidence="1 2">LB2P30</strain>
    </source>
</reference>
<dbReference type="Proteomes" id="UP000245618">
    <property type="component" value="Unassembled WGS sequence"/>
</dbReference>
<dbReference type="RefSeq" id="WP_116764426.1">
    <property type="nucleotide sequence ID" value="NZ_QCZH01000023.1"/>
</dbReference>